<dbReference type="EMBL" id="JBANAX010000106">
    <property type="protein sequence ID" value="KAL1222174.1"/>
    <property type="molecule type" value="Genomic_DNA"/>
</dbReference>
<dbReference type="CDD" id="cd15556">
    <property type="entry name" value="PHD_MMD1_like"/>
    <property type="match status" value="1"/>
</dbReference>
<name>A0ABD1BYK9_CARAN</name>
<dbReference type="InterPro" id="IPR019787">
    <property type="entry name" value="Znf_PHD-finger"/>
</dbReference>
<dbReference type="PANTHER" id="PTHR46201">
    <property type="entry name" value="PHD FINGER PROTEIN MALE MEIOCYTE DEATH 1-RELATED"/>
    <property type="match status" value="1"/>
</dbReference>
<dbReference type="InterPro" id="IPR057765">
    <property type="entry name" value="MS1-like_ubiquitin"/>
</dbReference>
<dbReference type="InterPro" id="IPR058054">
    <property type="entry name" value="Znf_MS1-like"/>
</dbReference>
<evidence type="ECO:0000256" key="1">
    <source>
        <dbReference type="ARBA" id="ARBA00022723"/>
    </source>
</evidence>
<evidence type="ECO:0000256" key="5">
    <source>
        <dbReference type="ARBA" id="ARBA00023163"/>
    </source>
</evidence>
<accession>A0ABD1BYK9</accession>
<evidence type="ECO:0000256" key="4">
    <source>
        <dbReference type="ARBA" id="ARBA00023015"/>
    </source>
</evidence>
<dbReference type="AlphaFoldDB" id="A0ABD1BYK9"/>
<keyword evidence="4" id="KW-0805">Transcription regulation</keyword>
<keyword evidence="3" id="KW-0862">Zinc</keyword>
<dbReference type="Pfam" id="PF25874">
    <property type="entry name" value="WHD_plant_repro"/>
    <property type="match status" value="1"/>
</dbReference>
<dbReference type="Proteomes" id="UP001558713">
    <property type="component" value="Unassembled WGS sequence"/>
</dbReference>
<gene>
    <name evidence="7" type="ORF">V5N11_011053</name>
</gene>
<proteinExistence type="predicted"/>
<dbReference type="InterPro" id="IPR011011">
    <property type="entry name" value="Znf_FYVE_PHD"/>
</dbReference>
<evidence type="ECO:0000313" key="7">
    <source>
        <dbReference type="EMBL" id="KAL1222174.1"/>
    </source>
</evidence>
<dbReference type="Gene3D" id="3.30.40.10">
    <property type="entry name" value="Zinc/RING finger domain, C3HC4 (zinc finger)"/>
    <property type="match status" value="1"/>
</dbReference>
<reference evidence="7 8" key="1">
    <citation type="submission" date="2024-04" db="EMBL/GenBank/DDBJ databases">
        <title>Genome assembly C_amara_ONT_v2.</title>
        <authorList>
            <person name="Yant L."/>
            <person name="Moore C."/>
            <person name="Slenker M."/>
        </authorList>
    </citation>
    <scope>NUCLEOTIDE SEQUENCE [LARGE SCALE GENOMIC DNA]</scope>
    <source>
        <tissue evidence="7">Leaf</tissue>
    </source>
</reference>
<dbReference type="InterPro" id="IPR059080">
    <property type="entry name" value="WHD_PTC1"/>
</dbReference>
<evidence type="ECO:0000259" key="6">
    <source>
        <dbReference type="SMART" id="SM00249"/>
    </source>
</evidence>
<organism evidence="7 8">
    <name type="scientific">Cardamine amara subsp. amara</name>
    <dbReference type="NCBI Taxonomy" id="228776"/>
    <lineage>
        <taxon>Eukaryota</taxon>
        <taxon>Viridiplantae</taxon>
        <taxon>Streptophyta</taxon>
        <taxon>Embryophyta</taxon>
        <taxon>Tracheophyta</taxon>
        <taxon>Spermatophyta</taxon>
        <taxon>Magnoliopsida</taxon>
        <taxon>eudicotyledons</taxon>
        <taxon>Gunneridae</taxon>
        <taxon>Pentapetalae</taxon>
        <taxon>rosids</taxon>
        <taxon>malvids</taxon>
        <taxon>Brassicales</taxon>
        <taxon>Brassicaceae</taxon>
        <taxon>Cardamineae</taxon>
        <taxon>Cardamine</taxon>
    </lineage>
</organism>
<dbReference type="PROSITE" id="PS01359">
    <property type="entry name" value="ZF_PHD_1"/>
    <property type="match status" value="1"/>
</dbReference>
<feature type="domain" description="Zinc finger PHD-type" evidence="6">
    <location>
        <begin position="610"/>
        <end position="656"/>
    </location>
</feature>
<dbReference type="SUPFAM" id="SSF57903">
    <property type="entry name" value="FYVE/PHD zinc finger"/>
    <property type="match status" value="1"/>
</dbReference>
<evidence type="ECO:0000256" key="3">
    <source>
        <dbReference type="ARBA" id="ARBA00022833"/>
    </source>
</evidence>
<evidence type="ECO:0000256" key="2">
    <source>
        <dbReference type="ARBA" id="ARBA00022771"/>
    </source>
</evidence>
<comment type="caution">
    <text evidence="7">The sequence shown here is derived from an EMBL/GenBank/DDBJ whole genome shotgun (WGS) entry which is preliminary data.</text>
</comment>
<dbReference type="InterPro" id="IPR019786">
    <property type="entry name" value="Zinc_finger_PHD-type_CS"/>
</dbReference>
<dbReference type="Pfam" id="PF25565">
    <property type="entry name" value="Ubiquitin_At1g33420"/>
    <property type="match status" value="1"/>
</dbReference>
<dbReference type="InterPro" id="IPR013083">
    <property type="entry name" value="Znf_RING/FYVE/PHD"/>
</dbReference>
<keyword evidence="5" id="KW-0804">Transcription</keyword>
<keyword evidence="8" id="KW-1185">Reference proteome</keyword>
<keyword evidence="1" id="KW-0479">Metal-binding</keyword>
<dbReference type="InterPro" id="IPR001965">
    <property type="entry name" value="Znf_PHD"/>
</dbReference>
<dbReference type="PANTHER" id="PTHR46201:SF6">
    <property type="entry name" value="PHD FINGER PLANT-LIKE PROTEIN"/>
    <property type="match status" value="1"/>
</dbReference>
<dbReference type="Pfam" id="PF00628">
    <property type="entry name" value="PHD"/>
    <property type="match status" value="1"/>
</dbReference>
<keyword evidence="2" id="KW-0863">Zinc-finger</keyword>
<dbReference type="GO" id="GO:0008270">
    <property type="term" value="F:zinc ion binding"/>
    <property type="evidence" value="ECO:0007669"/>
    <property type="project" value="UniProtKB-KW"/>
</dbReference>
<dbReference type="SMART" id="SM00249">
    <property type="entry name" value="PHD"/>
    <property type="match status" value="1"/>
</dbReference>
<protein>
    <submittedName>
        <fullName evidence="7">PHD finger protein</fullName>
    </submittedName>
</protein>
<sequence>MAVMNGGRAAKRARRNNRISADLYDFSTFPTEEMNGVSTLPPFRDGVRSFLASHARITFPPSTLFSSLMTWQILLRPGDSTDGSDLSSRVISLDVVEEDVTRSSRSVYCDHCRVVGWSSNPVCRKRYHFIIRSGGDSKSLNIGMQKACSRCGNTQNLFEGSNCKWCSFALDIEDWVYSQLEDNTHLLHGVIHSNGYAHLLSLNGREGGSGFLTGRAIMDFWDRLCSSLAVRKVSVMDVSRKYGMDYRLLHGITGGCSWYSEWGYEFKSGSYALTKEAYQSAVNTLSEIPLSNFLFQGRKPRTQLHSTIGFYQSLSCSELVTVRDLFSFLLQLIRENRSRPTSEPSVLCAWTRSDVERVQQAMIKILIAAGGNWVARWALKRSICKTASPQLIDYCLKHFGGVLGDNGSRVVYSRCNPCSSDFEYRLEPVNNVHRLSNQDINYASEEHVKSDLRYLYDTLLNPQTMAEFRSQATKAKMIDAATKILDCKHFIKDYQSSMVNPFAINLWCCVELSDESKECPSPPPELVVLPLNATVSDLKIEAAKAFQEVYAMFKKFEVEELLGYGSIDDSITLKFLLGTNGVIRIKGRCSSKHGLLRYRMERGVENWKVDCKCGTKDDDGERMLACDMCGVWHHTRCAGIKNSDALPSKFHCFRCTDLYSKKPRQSDNERGSSQVTKAGFVCRGESAAMGSGSNLSVTLSVG</sequence>
<evidence type="ECO:0000313" key="8">
    <source>
        <dbReference type="Proteomes" id="UP001558713"/>
    </source>
</evidence>